<dbReference type="eggNOG" id="COG3706">
    <property type="taxonomic scope" value="Bacteria"/>
</dbReference>
<dbReference type="CDD" id="cd18773">
    <property type="entry name" value="PDC1_HK_sensor"/>
    <property type="match status" value="1"/>
</dbReference>
<comment type="caution">
    <text evidence="11">The sequence shown here is derived from an EMBL/GenBank/DDBJ whole genome shotgun (WGS) entry which is preliminary data.</text>
</comment>
<evidence type="ECO:0000313" key="12">
    <source>
        <dbReference type="Proteomes" id="UP000013070"/>
    </source>
</evidence>
<dbReference type="Pfam" id="PF00990">
    <property type="entry name" value="GGDEF"/>
    <property type="match status" value="1"/>
</dbReference>
<name>N8WW74_9GAMM</name>
<evidence type="ECO:0000259" key="10">
    <source>
        <dbReference type="PROSITE" id="PS50887"/>
    </source>
</evidence>
<dbReference type="CDD" id="cd12912">
    <property type="entry name" value="PDC2_MCP_like"/>
    <property type="match status" value="1"/>
</dbReference>
<gene>
    <name evidence="11" type="ORF">F969_01887</name>
</gene>
<keyword evidence="7 9" id="KW-0472">Membrane</keyword>
<evidence type="ECO:0000256" key="8">
    <source>
        <dbReference type="ARBA" id="ARBA00034247"/>
    </source>
</evidence>
<dbReference type="GO" id="GO:0052621">
    <property type="term" value="F:diguanylate cyclase activity"/>
    <property type="evidence" value="ECO:0007669"/>
    <property type="project" value="UniProtKB-EC"/>
</dbReference>
<dbReference type="HOGENOM" id="CLU_000445_134_6_6"/>
<dbReference type="CDD" id="cd01949">
    <property type="entry name" value="GGDEF"/>
    <property type="match status" value="1"/>
</dbReference>
<dbReference type="Gene3D" id="3.30.70.270">
    <property type="match status" value="1"/>
</dbReference>
<accession>N8WW74</accession>
<keyword evidence="6 9" id="KW-1133">Transmembrane helix</keyword>
<dbReference type="InterPro" id="IPR029787">
    <property type="entry name" value="Nucleotide_cyclase"/>
</dbReference>
<comment type="subcellular location">
    <subcellularLocation>
        <location evidence="2">Cell membrane</location>
        <topology evidence="2">Multi-pass membrane protein</topology>
    </subcellularLocation>
</comment>
<evidence type="ECO:0000256" key="6">
    <source>
        <dbReference type="ARBA" id="ARBA00022989"/>
    </source>
</evidence>
<evidence type="ECO:0000256" key="2">
    <source>
        <dbReference type="ARBA" id="ARBA00004651"/>
    </source>
</evidence>
<proteinExistence type="predicted"/>
<evidence type="ECO:0000256" key="4">
    <source>
        <dbReference type="ARBA" id="ARBA00022475"/>
    </source>
</evidence>
<dbReference type="RefSeq" id="WP_004783135.1">
    <property type="nucleotide sequence ID" value="NZ_KB849403.1"/>
</dbReference>
<feature type="transmembrane region" description="Helical" evidence="9">
    <location>
        <begin position="285"/>
        <end position="306"/>
    </location>
</feature>
<organism evidence="11 12">
    <name type="scientific">Acinetobacter variabilis</name>
    <dbReference type="NCBI Taxonomy" id="70346"/>
    <lineage>
        <taxon>Bacteria</taxon>
        <taxon>Pseudomonadati</taxon>
        <taxon>Pseudomonadota</taxon>
        <taxon>Gammaproteobacteria</taxon>
        <taxon>Moraxellales</taxon>
        <taxon>Moraxellaceae</taxon>
        <taxon>Acinetobacter</taxon>
    </lineage>
</organism>
<protein>
    <recommendedName>
        <fullName evidence="3">diguanylate cyclase</fullName>
        <ecNumber evidence="3">2.7.7.65</ecNumber>
    </recommendedName>
</protein>
<dbReference type="InterPro" id="IPR050469">
    <property type="entry name" value="Diguanylate_Cyclase"/>
</dbReference>
<dbReference type="SMART" id="SM00267">
    <property type="entry name" value="GGDEF"/>
    <property type="match status" value="1"/>
</dbReference>
<dbReference type="GO" id="GO:0005886">
    <property type="term" value="C:plasma membrane"/>
    <property type="evidence" value="ECO:0007669"/>
    <property type="project" value="UniProtKB-SubCell"/>
</dbReference>
<dbReference type="EMBL" id="APPE01000055">
    <property type="protein sequence ID" value="ENU99154.1"/>
    <property type="molecule type" value="Genomic_DNA"/>
</dbReference>
<dbReference type="PROSITE" id="PS50887">
    <property type="entry name" value="GGDEF"/>
    <property type="match status" value="1"/>
</dbReference>
<dbReference type="Gene3D" id="3.30.450.20">
    <property type="entry name" value="PAS domain"/>
    <property type="match status" value="2"/>
</dbReference>
<dbReference type="InterPro" id="IPR033479">
    <property type="entry name" value="dCache_1"/>
</dbReference>
<comment type="catalytic activity">
    <reaction evidence="8">
        <text>2 GTP = 3',3'-c-di-GMP + 2 diphosphate</text>
        <dbReference type="Rhea" id="RHEA:24898"/>
        <dbReference type="ChEBI" id="CHEBI:33019"/>
        <dbReference type="ChEBI" id="CHEBI:37565"/>
        <dbReference type="ChEBI" id="CHEBI:58805"/>
        <dbReference type="EC" id="2.7.7.65"/>
    </reaction>
</comment>
<keyword evidence="4" id="KW-1003">Cell membrane</keyword>
<sequence>MSVQKLFISLKLNLRKLILILLLVSLVILFSITLIVSNVIHRQQLINNSLATNYEYATKVASISDLYFKNIFNDLSLSANIIKNGFHNEQLLKTKLNRLIQQSNSFSSVLISDADGHVIEYAPEILKLDKVAIIRSLGFSKSLESKKPYISSPYYSLKGNLVVLVSFPIFNQNNKYQGFIAGFIYLHEESLLKTLLSENYGYKNSYLYVFDKEDKIIYHPERERIGKTFQHNTGLAYMKSHSSGKIKLNNDMGVSELASFAKIPTTNWTVVFQQPTEDLFAQARLLAYKVIGTIFVIYIIIFLIIWRISKFITSPLNDLAKMASHLNDPGITEKIHHIKPWYFEVFKFKKSLLSSVNVFNQEIEELKQDTLTDPLTGFYNRRGFELFLNDLISNKTYFAVVVLDIDYFKKINDRHGHDMGDVVLTKVAGFIRESFREQDICCRVGGEEFIILAPVKEIPQASKIAERLRHKLASTYLLEVGVVTASLGIAHWPLTSSDIKEVLKQADTNLYQAKHLGRNRVVTGEKSA</sequence>
<keyword evidence="12" id="KW-1185">Reference proteome</keyword>
<comment type="cofactor">
    <cofactor evidence="1">
        <name>Mg(2+)</name>
        <dbReference type="ChEBI" id="CHEBI:18420"/>
    </cofactor>
</comment>
<dbReference type="EC" id="2.7.7.65" evidence="3"/>
<reference evidence="11 12" key="1">
    <citation type="submission" date="2013-02" db="EMBL/GenBank/DDBJ databases">
        <title>The Genome Sequence of Acinetobacter sp. NIPH 899.</title>
        <authorList>
            <consortium name="The Broad Institute Genome Sequencing Platform"/>
            <consortium name="The Broad Institute Genome Sequencing Center for Infectious Disease"/>
            <person name="Cerqueira G."/>
            <person name="Feldgarden M."/>
            <person name="Courvalin P."/>
            <person name="Perichon B."/>
            <person name="Grillot-Courvalin C."/>
            <person name="Clermont D."/>
            <person name="Rocha E."/>
            <person name="Yoon E.-J."/>
            <person name="Nemec A."/>
            <person name="Walker B."/>
            <person name="Young S.K."/>
            <person name="Zeng Q."/>
            <person name="Gargeya S."/>
            <person name="Fitzgerald M."/>
            <person name="Haas B."/>
            <person name="Abouelleil A."/>
            <person name="Alvarado L."/>
            <person name="Arachchi H.M."/>
            <person name="Berlin A.M."/>
            <person name="Chapman S.B."/>
            <person name="Dewar J."/>
            <person name="Goldberg J."/>
            <person name="Griggs A."/>
            <person name="Gujja S."/>
            <person name="Hansen M."/>
            <person name="Howarth C."/>
            <person name="Imamovic A."/>
            <person name="Larimer J."/>
            <person name="McCowan C."/>
            <person name="Murphy C."/>
            <person name="Neiman D."/>
            <person name="Pearson M."/>
            <person name="Priest M."/>
            <person name="Roberts A."/>
            <person name="Saif S."/>
            <person name="Shea T."/>
            <person name="Sisk P."/>
            <person name="Sykes S."/>
            <person name="Wortman J."/>
            <person name="Nusbaum C."/>
            <person name="Birren B."/>
        </authorList>
    </citation>
    <scope>NUCLEOTIDE SEQUENCE [LARGE SCALE GENOMIC DNA]</scope>
    <source>
        <strain evidence="11 12">NIPH 899</strain>
    </source>
</reference>
<dbReference type="Pfam" id="PF02743">
    <property type="entry name" value="dCache_1"/>
    <property type="match status" value="1"/>
</dbReference>
<feature type="domain" description="GGDEF" evidence="10">
    <location>
        <begin position="396"/>
        <end position="526"/>
    </location>
</feature>
<evidence type="ECO:0000256" key="3">
    <source>
        <dbReference type="ARBA" id="ARBA00012528"/>
    </source>
</evidence>
<dbReference type="InterPro" id="IPR000160">
    <property type="entry name" value="GGDEF_dom"/>
</dbReference>
<evidence type="ECO:0000256" key="9">
    <source>
        <dbReference type="SAM" id="Phobius"/>
    </source>
</evidence>
<dbReference type="SUPFAM" id="SSF55073">
    <property type="entry name" value="Nucleotide cyclase"/>
    <property type="match status" value="1"/>
</dbReference>
<dbReference type="PANTHER" id="PTHR45138">
    <property type="entry name" value="REGULATORY COMPONENTS OF SENSORY TRANSDUCTION SYSTEM"/>
    <property type="match status" value="1"/>
</dbReference>
<evidence type="ECO:0000313" key="11">
    <source>
        <dbReference type="EMBL" id="ENU99154.1"/>
    </source>
</evidence>
<dbReference type="InterPro" id="IPR043128">
    <property type="entry name" value="Rev_trsase/Diguanyl_cyclase"/>
</dbReference>
<evidence type="ECO:0000256" key="1">
    <source>
        <dbReference type="ARBA" id="ARBA00001946"/>
    </source>
</evidence>
<dbReference type="AlphaFoldDB" id="N8WW74"/>
<dbReference type="PATRIC" id="fig|1217710.3.peg.1785"/>
<keyword evidence="5 9" id="KW-0812">Transmembrane</keyword>
<evidence type="ECO:0000256" key="7">
    <source>
        <dbReference type="ARBA" id="ARBA00023136"/>
    </source>
</evidence>
<evidence type="ECO:0000256" key="5">
    <source>
        <dbReference type="ARBA" id="ARBA00022692"/>
    </source>
</evidence>
<dbReference type="PANTHER" id="PTHR45138:SF9">
    <property type="entry name" value="DIGUANYLATE CYCLASE DGCM-RELATED"/>
    <property type="match status" value="1"/>
</dbReference>
<dbReference type="Proteomes" id="UP000013070">
    <property type="component" value="Unassembled WGS sequence"/>
</dbReference>
<dbReference type="FunFam" id="3.30.70.270:FF:000001">
    <property type="entry name" value="Diguanylate cyclase domain protein"/>
    <property type="match status" value="1"/>
</dbReference>
<dbReference type="NCBIfam" id="TIGR00254">
    <property type="entry name" value="GGDEF"/>
    <property type="match status" value="1"/>
</dbReference>